<keyword evidence="1" id="KW-0472">Membrane</keyword>
<feature type="transmembrane region" description="Helical" evidence="1">
    <location>
        <begin position="26"/>
        <end position="52"/>
    </location>
</feature>
<name>W6QQN4_PENRF</name>
<reference evidence="2" key="1">
    <citation type="journal article" date="2014" name="Nat. Commun.">
        <title>Multiple recent horizontal transfers of a large genomic region in cheese making fungi.</title>
        <authorList>
            <person name="Cheeseman K."/>
            <person name="Ropars J."/>
            <person name="Renault P."/>
            <person name="Dupont J."/>
            <person name="Gouzy J."/>
            <person name="Branca A."/>
            <person name="Abraham A.L."/>
            <person name="Ceppi M."/>
            <person name="Conseiller E."/>
            <person name="Debuchy R."/>
            <person name="Malagnac F."/>
            <person name="Goarin A."/>
            <person name="Silar P."/>
            <person name="Lacoste S."/>
            <person name="Sallet E."/>
            <person name="Bensimon A."/>
            <person name="Giraud T."/>
            <person name="Brygoo Y."/>
        </authorList>
    </citation>
    <scope>NUCLEOTIDE SEQUENCE [LARGE SCALE GENOMIC DNA]</scope>
    <source>
        <strain evidence="2">FM164</strain>
    </source>
</reference>
<protein>
    <submittedName>
        <fullName evidence="2">Genomic scaffold, ProqFM164S02</fullName>
    </submittedName>
</protein>
<feature type="transmembrane region" description="Helical" evidence="1">
    <location>
        <begin position="87"/>
        <end position="108"/>
    </location>
</feature>
<keyword evidence="1" id="KW-1133">Transmembrane helix</keyword>
<dbReference type="EMBL" id="HG792016">
    <property type="protein sequence ID" value="CDM31857.1"/>
    <property type="molecule type" value="Genomic_DNA"/>
</dbReference>
<proteinExistence type="predicted"/>
<evidence type="ECO:0000313" key="2">
    <source>
        <dbReference type="EMBL" id="CDM31857.1"/>
    </source>
</evidence>
<keyword evidence="3" id="KW-1185">Reference proteome</keyword>
<dbReference type="AlphaFoldDB" id="W6QQN4"/>
<accession>W6QQN4</accession>
<evidence type="ECO:0000313" key="3">
    <source>
        <dbReference type="Proteomes" id="UP000030686"/>
    </source>
</evidence>
<evidence type="ECO:0000256" key="1">
    <source>
        <dbReference type="SAM" id="Phobius"/>
    </source>
</evidence>
<keyword evidence="1" id="KW-0812">Transmembrane</keyword>
<dbReference type="OrthoDB" id="5389513at2759"/>
<gene>
    <name evidence="2" type="ORF">PROQFM164_S02g002008</name>
</gene>
<dbReference type="STRING" id="1365484.W6QQN4"/>
<sequence>MSIIIRIITGALQDADDDSYRRVVQVYLVLAAGAMVVGAAILVGSFVTDNLAPLQWTRHKRLTSGAAIIERIRERNLVTQRRRTRTVSIICFSALILLTIGSWVAYIWGAVTGHNS</sequence>
<dbReference type="Proteomes" id="UP000030686">
    <property type="component" value="Unassembled WGS sequence"/>
</dbReference>
<organism evidence="2 3">
    <name type="scientific">Penicillium roqueforti (strain FM164)</name>
    <dbReference type="NCBI Taxonomy" id="1365484"/>
    <lineage>
        <taxon>Eukaryota</taxon>
        <taxon>Fungi</taxon>
        <taxon>Dikarya</taxon>
        <taxon>Ascomycota</taxon>
        <taxon>Pezizomycotina</taxon>
        <taxon>Eurotiomycetes</taxon>
        <taxon>Eurotiomycetidae</taxon>
        <taxon>Eurotiales</taxon>
        <taxon>Aspergillaceae</taxon>
        <taxon>Penicillium</taxon>
    </lineage>
</organism>
<dbReference type="OMA" id="YGRRSWW"/>